<dbReference type="Proteomes" id="UP001652503">
    <property type="component" value="Unassembled WGS sequence"/>
</dbReference>
<proteinExistence type="inferred from homology"/>
<reference evidence="8 9" key="1">
    <citation type="submission" date="2022-10" db="EMBL/GenBank/DDBJ databases">
        <title>Defluviimonas sp. nov., isolated from ocean surface water.</title>
        <authorList>
            <person name="He W."/>
            <person name="Wang L."/>
            <person name="Zhang D.-F."/>
        </authorList>
    </citation>
    <scope>NUCLEOTIDE SEQUENCE [LARGE SCALE GENOMIC DNA]</scope>
    <source>
        <strain evidence="8 9">WL0075</strain>
    </source>
</reference>
<evidence type="ECO:0000256" key="4">
    <source>
        <dbReference type="ARBA" id="ARBA00022946"/>
    </source>
</evidence>
<keyword evidence="3" id="KW-0831">Ubiquinone biosynthesis</keyword>
<dbReference type="PANTHER" id="PTHR21427">
    <property type="entry name" value="UBIQUINONE BIOSYNTHESIS PROTEIN COQ9, MITOCHONDRIAL"/>
    <property type="match status" value="1"/>
</dbReference>
<keyword evidence="9" id="KW-1185">Reference proteome</keyword>
<evidence type="ECO:0000256" key="5">
    <source>
        <dbReference type="ARBA" id="ARBA00023121"/>
    </source>
</evidence>
<dbReference type="Pfam" id="PF08511">
    <property type="entry name" value="COQ9"/>
    <property type="match status" value="1"/>
</dbReference>
<comment type="function">
    <text evidence="6">Membrane-associated protein that warps the membrane surface to access and bind aromatic isoprenes with high specificity, including ubiquinone (CoQ) isoprene intermediates and presents them directly to COQ7, therefore facilitating the COQ7-mediated hydroxylase step. Participates in the biosynthesis of coenzyme Q, also named ubiquinone, an essential lipid-soluble electron transporter for aerobic cellular respiration.</text>
</comment>
<feature type="domain" description="COQ9 C-terminal" evidence="7">
    <location>
        <begin position="118"/>
        <end position="188"/>
    </location>
</feature>
<dbReference type="InterPro" id="IPR012762">
    <property type="entry name" value="Ubiq_biosynth_COQ9"/>
</dbReference>
<protein>
    <submittedName>
        <fullName evidence="8">COQ9 family protein</fullName>
    </submittedName>
</protein>
<evidence type="ECO:0000259" key="7">
    <source>
        <dbReference type="Pfam" id="PF08511"/>
    </source>
</evidence>
<dbReference type="RefSeq" id="WP_263719580.1">
    <property type="nucleotide sequence ID" value="NZ_JAOWLA010000001.1"/>
</dbReference>
<gene>
    <name evidence="8" type="ORF">OE647_00255</name>
</gene>
<keyword evidence="4" id="KW-0809">Transit peptide</keyword>
<evidence type="ECO:0000313" key="9">
    <source>
        <dbReference type="Proteomes" id="UP001652503"/>
    </source>
</evidence>
<comment type="caution">
    <text evidence="8">The sequence shown here is derived from an EMBL/GenBank/DDBJ whole genome shotgun (WGS) entry which is preliminary data.</text>
</comment>
<name>A0ABT2YWC6_9RHOB</name>
<comment type="pathway">
    <text evidence="1">Cofactor biosynthesis; ubiquinone biosynthesis.</text>
</comment>
<dbReference type="InterPro" id="IPR013718">
    <property type="entry name" value="COQ9_C"/>
</dbReference>
<keyword evidence="5" id="KW-0446">Lipid-binding</keyword>
<evidence type="ECO:0000313" key="8">
    <source>
        <dbReference type="EMBL" id="MCV2863163.1"/>
    </source>
</evidence>
<dbReference type="NCBIfam" id="TIGR02396">
    <property type="entry name" value="diverge_rpsU"/>
    <property type="match status" value="1"/>
</dbReference>
<evidence type="ECO:0000256" key="6">
    <source>
        <dbReference type="ARBA" id="ARBA00058104"/>
    </source>
</evidence>
<evidence type="ECO:0000256" key="1">
    <source>
        <dbReference type="ARBA" id="ARBA00004749"/>
    </source>
</evidence>
<evidence type="ECO:0000256" key="2">
    <source>
        <dbReference type="ARBA" id="ARBA00010766"/>
    </source>
</evidence>
<comment type="similarity">
    <text evidence="2">Belongs to the COQ9 family.</text>
</comment>
<dbReference type="Gene3D" id="1.10.357.10">
    <property type="entry name" value="Tetracycline Repressor, domain 2"/>
    <property type="match status" value="1"/>
</dbReference>
<sequence>MENKGLDAEAVRESLLDAALLHVVFDGWSAAAFAAACQDAGVEPAVARVICPGGAAALAADYHRRGDRLMLARLAAEDVSALRFRDRIAAALRFRLEVADRELVRRGASLFALPQHAAAGAALIWGTADAIWTALGDTSRDINWYSKRATLSAVYSATVLYWLGDESEGNAATWDFLDRRIEDVMRFEKFKAQARENPVLSKVLAGPLRLLESVRAPQARTDLPGKHG</sequence>
<accession>A0ABT2YWC6</accession>
<organism evidence="8 9">
    <name type="scientific">Albidovulum sediminicola</name>
    <dbReference type="NCBI Taxonomy" id="2984331"/>
    <lineage>
        <taxon>Bacteria</taxon>
        <taxon>Pseudomonadati</taxon>
        <taxon>Pseudomonadota</taxon>
        <taxon>Alphaproteobacteria</taxon>
        <taxon>Rhodobacterales</taxon>
        <taxon>Paracoccaceae</taxon>
        <taxon>Albidovulum</taxon>
    </lineage>
</organism>
<dbReference type="EMBL" id="JAOWLA010000001">
    <property type="protein sequence ID" value="MCV2863163.1"/>
    <property type="molecule type" value="Genomic_DNA"/>
</dbReference>
<evidence type="ECO:0000256" key="3">
    <source>
        <dbReference type="ARBA" id="ARBA00022688"/>
    </source>
</evidence>
<dbReference type="PANTHER" id="PTHR21427:SF19">
    <property type="entry name" value="UBIQUINONE BIOSYNTHESIS PROTEIN COQ9, MITOCHONDRIAL"/>
    <property type="match status" value="1"/>
</dbReference>